<reference evidence="1 2" key="1">
    <citation type="submission" date="2016-10" db="EMBL/GenBank/DDBJ databases">
        <authorList>
            <person name="de Groot N.N."/>
        </authorList>
    </citation>
    <scope>NUCLEOTIDE SEQUENCE [LARGE SCALE GENOMIC DNA]</scope>
    <source>
        <strain evidence="1 2">DSM 24015</strain>
    </source>
</reference>
<organism evidence="1 2">
    <name type="scientific">Riemerella columbipharyngis</name>
    <dbReference type="NCBI Taxonomy" id="1071918"/>
    <lineage>
        <taxon>Bacteria</taxon>
        <taxon>Pseudomonadati</taxon>
        <taxon>Bacteroidota</taxon>
        <taxon>Flavobacteriia</taxon>
        <taxon>Flavobacteriales</taxon>
        <taxon>Weeksellaceae</taxon>
        <taxon>Riemerella</taxon>
    </lineage>
</organism>
<dbReference type="Proteomes" id="UP000198517">
    <property type="component" value="Unassembled WGS sequence"/>
</dbReference>
<keyword evidence="2" id="KW-1185">Reference proteome</keyword>
<dbReference type="OrthoDB" id="1451383at2"/>
<name>A0A1G7FHP3_9FLAO</name>
<sequence>MKAEIMIQRLRDKFGTEALRSAVQLHTDYDKWQIEDLTIEELQGLYRRFFPQKTVTDVAVELANEKRLKELRSTVLKDASYIGLLEPDNWDRFNSWMLDLSPLKKPLKYYKIEEFQPLIRQFKSLRNKYEKQAKITGTKEWYHKHKLPIPLNN</sequence>
<evidence type="ECO:0000313" key="2">
    <source>
        <dbReference type="Proteomes" id="UP000198517"/>
    </source>
</evidence>
<evidence type="ECO:0000313" key="1">
    <source>
        <dbReference type="EMBL" id="SDE75372.1"/>
    </source>
</evidence>
<gene>
    <name evidence="1" type="ORF">SAMN05421544_1233</name>
</gene>
<accession>A0A1G7FHP3</accession>
<dbReference type="AlphaFoldDB" id="A0A1G7FHP3"/>
<dbReference type="RefSeq" id="WP_143017762.1">
    <property type="nucleotide sequence ID" value="NZ_FNAS01000023.1"/>
</dbReference>
<dbReference type="EMBL" id="FNAS01000023">
    <property type="protein sequence ID" value="SDE75372.1"/>
    <property type="molecule type" value="Genomic_DNA"/>
</dbReference>
<proteinExistence type="predicted"/>
<dbReference type="STRING" id="1071918.SAMN05421544_1233"/>
<protein>
    <submittedName>
        <fullName evidence="1">Uncharacterized protein</fullName>
    </submittedName>
</protein>